<dbReference type="EMBL" id="QXVO01000042">
    <property type="protein sequence ID" value="RIO43486.1"/>
    <property type="molecule type" value="Genomic_DNA"/>
</dbReference>
<dbReference type="Proteomes" id="UP000285625">
    <property type="component" value="Unassembled WGS sequence"/>
</dbReference>
<gene>
    <name evidence="1" type="ORF">BUZ57_10760</name>
</gene>
<evidence type="ECO:0000313" key="1">
    <source>
        <dbReference type="EMBL" id="RIO43486.1"/>
    </source>
</evidence>
<accession>A0A418JGU0</accession>
<reference evidence="1 2" key="1">
    <citation type="journal article" date="2016" name="Front. Microbiol.">
        <title>Comprehensive Phylogenetic Analysis of Bovine Non-aureus Staphylococci Species Based on Whole-Genome Sequencing.</title>
        <authorList>
            <person name="Naushad S."/>
            <person name="Barkema H.W."/>
            <person name="Luby C."/>
            <person name="Condas L.A."/>
            <person name="Nobrega D.B."/>
            <person name="Carson D.A."/>
            <person name="De Buck J."/>
        </authorList>
    </citation>
    <scope>NUCLEOTIDE SEQUENCE [LARGE SCALE GENOMIC DNA]</scope>
    <source>
        <strain evidence="1 2">SNUC 5959</strain>
    </source>
</reference>
<evidence type="ECO:0000313" key="2">
    <source>
        <dbReference type="Proteomes" id="UP000285625"/>
    </source>
</evidence>
<organism evidence="1 2">
    <name type="scientific">Staphylococcus hyicus</name>
    <dbReference type="NCBI Taxonomy" id="1284"/>
    <lineage>
        <taxon>Bacteria</taxon>
        <taxon>Bacillati</taxon>
        <taxon>Bacillota</taxon>
        <taxon>Bacilli</taxon>
        <taxon>Bacillales</taxon>
        <taxon>Staphylococcaceae</taxon>
        <taxon>Staphylococcus</taxon>
    </lineage>
</organism>
<name>A0A418JGU0_STAHY</name>
<proteinExistence type="predicted"/>
<comment type="caution">
    <text evidence="1">The sequence shown here is derived from an EMBL/GenBank/DDBJ whole genome shotgun (WGS) entry which is preliminary data.</text>
</comment>
<protein>
    <submittedName>
        <fullName evidence="1">Uncharacterized protein</fullName>
    </submittedName>
</protein>
<dbReference type="AlphaFoldDB" id="A0A418JGU0"/>
<sequence length="283" mass="33362">MLGDDNKLYETHDKNSTIYTHFIQWFLTNKDRILTKKQLDMYNNLSYLYVPLTDGTKETKALRAQMYEDMGFNNVDDPRQKMKRLMNNIRKRTIEKYQKEIGDNAFKYGFSYHYRIQERAVLNDLLQMIDNAEQFDDGSEDCDIMGNRQIAISKYVREFYDVFEQFEIVITKGLTLEEKKEIVKTVLGKQLLSNVMIRKIKNNVQTYLKNNPSINIKPAKQEFEGYTENLMTGVKGVIVQKRIELEKQQKENDSDDLKGKKLDMSNLFVLFNVDSYGNVKIED</sequence>